<dbReference type="InterPro" id="IPR043502">
    <property type="entry name" value="DNA/RNA_pol_sf"/>
</dbReference>
<name>A0A4C1XHR8_EUMVA</name>
<evidence type="ECO:0000313" key="3">
    <source>
        <dbReference type="Proteomes" id="UP000299102"/>
    </source>
</evidence>
<keyword evidence="3" id="KW-1185">Reference proteome</keyword>
<feature type="coiled-coil region" evidence="1">
    <location>
        <begin position="159"/>
        <end position="186"/>
    </location>
</feature>
<proteinExistence type="predicted"/>
<dbReference type="SUPFAM" id="SSF56672">
    <property type="entry name" value="DNA/RNA polymerases"/>
    <property type="match status" value="1"/>
</dbReference>
<protein>
    <recommendedName>
        <fullName evidence="4">Peptidase aspartic putative domain-containing protein</fullName>
    </recommendedName>
</protein>
<dbReference type="PANTHER" id="PTHR47331:SF1">
    <property type="entry name" value="GAG-LIKE PROTEIN"/>
    <property type="match status" value="1"/>
</dbReference>
<dbReference type="EMBL" id="BGZK01000854">
    <property type="protein sequence ID" value="GBP62948.1"/>
    <property type="molecule type" value="Genomic_DNA"/>
</dbReference>
<dbReference type="OrthoDB" id="5983986at2759"/>
<dbReference type="GO" id="GO:0071897">
    <property type="term" value="P:DNA biosynthetic process"/>
    <property type="evidence" value="ECO:0007669"/>
    <property type="project" value="UniProtKB-ARBA"/>
</dbReference>
<comment type="caution">
    <text evidence="2">The sequence shown here is derived from an EMBL/GenBank/DDBJ whole genome shotgun (WGS) entry which is preliminary data.</text>
</comment>
<keyword evidence="1" id="KW-0175">Coiled coil</keyword>
<dbReference type="PANTHER" id="PTHR47331">
    <property type="entry name" value="PHD-TYPE DOMAIN-CONTAINING PROTEIN"/>
    <property type="match status" value="1"/>
</dbReference>
<evidence type="ECO:0008006" key="4">
    <source>
        <dbReference type="Google" id="ProtNLM"/>
    </source>
</evidence>
<gene>
    <name evidence="2" type="ORF">EVAR_95903_1</name>
</gene>
<dbReference type="Proteomes" id="UP000299102">
    <property type="component" value="Unassembled WGS sequence"/>
</dbReference>
<sequence length="304" mass="34625">MDRLNLFTQTVDRDEIVAHKHLRDIANDLCYEHAHPTVLIGQDNWPLIITRAVRGGRKSEPAASYTELGWVLHGGGVVQAHQVHCARWTPKQQEAAQIEVLLKQYFDLDSLGIEPKRPASDSDQRALDILRARTRQNDEGRYETGLLWRSNEVRLPNNYEAALSRLIKLEKRLDQNEALKKAYEAQMAHTIESGYAEIAADPPREGRTWYLPHFAVVNPAKPKPRIVHDAATRARGTSLNENLLTGPDLLQSLPAVLMKFRQHRVAVAADIKEMFLQIEIAEEDRDALRFLWRSDRRDSPPSTA</sequence>
<organism evidence="2 3">
    <name type="scientific">Eumeta variegata</name>
    <name type="common">Bagworm moth</name>
    <name type="synonym">Eumeta japonica</name>
    <dbReference type="NCBI Taxonomy" id="151549"/>
    <lineage>
        <taxon>Eukaryota</taxon>
        <taxon>Metazoa</taxon>
        <taxon>Ecdysozoa</taxon>
        <taxon>Arthropoda</taxon>
        <taxon>Hexapoda</taxon>
        <taxon>Insecta</taxon>
        <taxon>Pterygota</taxon>
        <taxon>Neoptera</taxon>
        <taxon>Endopterygota</taxon>
        <taxon>Lepidoptera</taxon>
        <taxon>Glossata</taxon>
        <taxon>Ditrysia</taxon>
        <taxon>Tineoidea</taxon>
        <taxon>Psychidae</taxon>
        <taxon>Oiketicinae</taxon>
        <taxon>Eumeta</taxon>
    </lineage>
</organism>
<dbReference type="AlphaFoldDB" id="A0A4C1XHR8"/>
<evidence type="ECO:0000256" key="1">
    <source>
        <dbReference type="SAM" id="Coils"/>
    </source>
</evidence>
<dbReference type="STRING" id="151549.A0A4C1XHR8"/>
<accession>A0A4C1XHR8</accession>
<reference evidence="2 3" key="1">
    <citation type="journal article" date="2019" name="Commun. Biol.">
        <title>The bagworm genome reveals a unique fibroin gene that provides high tensile strength.</title>
        <authorList>
            <person name="Kono N."/>
            <person name="Nakamura H."/>
            <person name="Ohtoshi R."/>
            <person name="Tomita M."/>
            <person name="Numata K."/>
            <person name="Arakawa K."/>
        </authorList>
    </citation>
    <scope>NUCLEOTIDE SEQUENCE [LARGE SCALE GENOMIC DNA]</scope>
</reference>
<evidence type="ECO:0000313" key="2">
    <source>
        <dbReference type="EMBL" id="GBP62948.1"/>
    </source>
</evidence>